<keyword evidence="2" id="KW-0067">ATP-binding</keyword>
<dbReference type="Proteomes" id="UP000477311">
    <property type="component" value="Unassembled WGS sequence"/>
</dbReference>
<protein>
    <submittedName>
        <fullName evidence="2">ATP-binding protein</fullName>
    </submittedName>
</protein>
<dbReference type="GO" id="GO:0005524">
    <property type="term" value="F:ATP binding"/>
    <property type="evidence" value="ECO:0007669"/>
    <property type="project" value="UniProtKB-KW"/>
</dbReference>
<gene>
    <name evidence="2" type="ORF">G4L39_06735</name>
</gene>
<evidence type="ECO:0000259" key="1">
    <source>
        <dbReference type="Pfam" id="PF13191"/>
    </source>
</evidence>
<dbReference type="InterPro" id="IPR041664">
    <property type="entry name" value="AAA_16"/>
</dbReference>
<proteinExistence type="predicted"/>
<evidence type="ECO:0000313" key="2">
    <source>
        <dbReference type="EMBL" id="NGO39093.1"/>
    </source>
</evidence>
<dbReference type="EMBL" id="JAAKYA010000043">
    <property type="protein sequence ID" value="NGO39093.1"/>
    <property type="molecule type" value="Genomic_DNA"/>
</dbReference>
<name>A0A6M1RN27_9BACT</name>
<dbReference type="Pfam" id="PF13191">
    <property type="entry name" value="AAA_16"/>
    <property type="match status" value="1"/>
</dbReference>
<keyword evidence="3" id="KW-1185">Reference proteome</keyword>
<feature type="domain" description="Orc1-like AAA ATPase" evidence="1">
    <location>
        <begin position="19"/>
        <end position="174"/>
    </location>
</feature>
<dbReference type="SUPFAM" id="SSF52540">
    <property type="entry name" value="P-loop containing nucleoside triphosphate hydrolases"/>
    <property type="match status" value="1"/>
</dbReference>
<dbReference type="RefSeq" id="WP_165106899.1">
    <property type="nucleotide sequence ID" value="NZ_JAAKYA010000043.1"/>
</dbReference>
<accession>A0A6M1RN27</accession>
<organism evidence="2 3">
    <name type="scientific">Limisphaera ngatamarikiensis</name>
    <dbReference type="NCBI Taxonomy" id="1324935"/>
    <lineage>
        <taxon>Bacteria</taxon>
        <taxon>Pseudomonadati</taxon>
        <taxon>Verrucomicrobiota</taxon>
        <taxon>Verrucomicrobiia</taxon>
        <taxon>Limisphaerales</taxon>
        <taxon>Limisphaeraceae</taxon>
        <taxon>Limisphaera</taxon>
    </lineage>
</organism>
<comment type="caution">
    <text evidence="2">The sequence shown here is derived from an EMBL/GenBank/DDBJ whole genome shotgun (WGS) entry which is preliminary data.</text>
</comment>
<sequence>MDPEHSPFTPGQPVPIEFFVGRVGEINQLRSLVRAACRGQFRVGFVAGERGIGKSSLVSFLRHLVERDEGVAGAHVFLGGVDTLPEMVRRTFDRLLKDSLERPWHQRIRELFGKHVRQIGLFGISVELELAEPDLGSLVNGFAPSLRRLLEQLQGERKALLLILDDINGLARSAEFANWLKSIVDEVPTSGAGLAACLLLVGLEERRRELIGLQPSLARVFDLVEIKPWSKEETTDFFRKAFGQRKVDVEQTALGIMVRFSGGLPVLAHEIGDAVWRVAAGSPVKEHEASRGVVDAAEVIGRKLLEPQVLQAIRSQRYRSILRKLAAHPLRLTFRRADLLKALSPEEKKVLDNFLTRMRKLGVILPDAEGGPGAYRFSNQLHALYFYIEAERAKREERS</sequence>
<evidence type="ECO:0000313" key="3">
    <source>
        <dbReference type="Proteomes" id="UP000477311"/>
    </source>
</evidence>
<keyword evidence="2" id="KW-0547">Nucleotide-binding</keyword>
<dbReference type="Gene3D" id="3.40.50.300">
    <property type="entry name" value="P-loop containing nucleotide triphosphate hydrolases"/>
    <property type="match status" value="1"/>
</dbReference>
<dbReference type="PANTHER" id="PTHR34301:SF8">
    <property type="entry name" value="ATPASE DOMAIN-CONTAINING PROTEIN"/>
    <property type="match status" value="1"/>
</dbReference>
<dbReference type="PANTHER" id="PTHR34301">
    <property type="entry name" value="DNA-BINDING PROTEIN-RELATED"/>
    <property type="match status" value="1"/>
</dbReference>
<dbReference type="InterPro" id="IPR027417">
    <property type="entry name" value="P-loop_NTPase"/>
</dbReference>
<reference evidence="2 3" key="1">
    <citation type="submission" date="2020-02" db="EMBL/GenBank/DDBJ databases">
        <title>Draft genome sequence of Limisphaera ngatamarikiensis NGM72.4T, a thermophilic Verrucomicrobia grouped in subdivision 3.</title>
        <authorList>
            <person name="Carere C.R."/>
            <person name="Steen J."/>
            <person name="Hugenholtz P."/>
            <person name="Stott M.B."/>
        </authorList>
    </citation>
    <scope>NUCLEOTIDE SEQUENCE [LARGE SCALE GENOMIC DNA]</scope>
    <source>
        <strain evidence="2 3">NGM72.4</strain>
    </source>
</reference>
<dbReference type="AlphaFoldDB" id="A0A6M1RN27"/>